<accession>A0A4U0NRJ6</accession>
<dbReference type="Pfam" id="PF03061">
    <property type="entry name" value="4HBT"/>
    <property type="match status" value="1"/>
</dbReference>
<dbReference type="SUPFAM" id="SSF54637">
    <property type="entry name" value="Thioesterase/thiol ester dehydrase-isomerase"/>
    <property type="match status" value="1"/>
</dbReference>
<evidence type="ECO:0000256" key="1">
    <source>
        <dbReference type="ARBA" id="ARBA00022801"/>
    </source>
</evidence>
<dbReference type="GO" id="GO:0016289">
    <property type="term" value="F:acyl-CoA hydrolase activity"/>
    <property type="evidence" value="ECO:0007669"/>
    <property type="project" value="UniProtKB-ARBA"/>
</dbReference>
<gene>
    <name evidence="3" type="ORF">FCH28_07065</name>
</gene>
<dbReference type="InterPro" id="IPR003736">
    <property type="entry name" value="PAAI_dom"/>
</dbReference>
<dbReference type="AlphaFoldDB" id="A0A4U0NRJ6"/>
<dbReference type="CDD" id="cd03443">
    <property type="entry name" value="PaaI_thioesterase"/>
    <property type="match status" value="1"/>
</dbReference>
<name>A0A4U0NRJ6_9ACTN</name>
<reference evidence="3 4" key="1">
    <citation type="submission" date="2019-04" db="EMBL/GenBank/DDBJ databases">
        <title>Streptomyces piniterrae sp. nov., a heliquinomycin-producing actinomycete isolated from rhizosphere soil of Pinus yunnanensis.</title>
        <authorList>
            <person name="Zhuang X."/>
            <person name="Zhao J."/>
        </authorList>
    </citation>
    <scope>NUCLEOTIDE SEQUENCE [LARGE SCALE GENOMIC DNA]</scope>
    <source>
        <strain evidence="4">jys28</strain>
    </source>
</reference>
<dbReference type="PANTHER" id="PTHR42856:SF1">
    <property type="entry name" value="ACYL-COENZYME A THIOESTERASE PAAI"/>
    <property type="match status" value="1"/>
</dbReference>
<dbReference type="Proteomes" id="UP000308697">
    <property type="component" value="Unassembled WGS sequence"/>
</dbReference>
<protein>
    <submittedName>
        <fullName evidence="3">PaaI family thioesterase</fullName>
    </submittedName>
</protein>
<dbReference type="Gene3D" id="3.10.129.10">
    <property type="entry name" value="Hotdog Thioesterase"/>
    <property type="match status" value="1"/>
</dbReference>
<keyword evidence="1" id="KW-0378">Hydrolase</keyword>
<dbReference type="InterPro" id="IPR006683">
    <property type="entry name" value="Thioestr_dom"/>
</dbReference>
<organism evidence="3 4">
    <name type="scientific">Streptomyces piniterrae</name>
    <dbReference type="NCBI Taxonomy" id="2571125"/>
    <lineage>
        <taxon>Bacteria</taxon>
        <taxon>Bacillati</taxon>
        <taxon>Actinomycetota</taxon>
        <taxon>Actinomycetes</taxon>
        <taxon>Kitasatosporales</taxon>
        <taxon>Streptomycetaceae</taxon>
        <taxon>Streptomyces</taxon>
    </lineage>
</organism>
<dbReference type="OrthoDB" id="9813282at2"/>
<comment type="caution">
    <text evidence="3">The sequence shown here is derived from an EMBL/GenBank/DDBJ whole genome shotgun (WGS) entry which is preliminary data.</text>
</comment>
<sequence length="152" mass="15837">MSSENTEITAPSGLDFLRSIIEGRTPQAPISHTLGFRLVGADPGVAVFEGETGEHLYNPMGTVHGGYLTTLLDSALGSAVFSRLPAGTGYTTAQINVHLIRPVTARTGKLRATGTAVHVGRTLGTAEAQVVGVDDGKVYAHATTTCAIFAMR</sequence>
<dbReference type="InterPro" id="IPR052723">
    <property type="entry name" value="Acyl-CoA_thioesterase_PaaI"/>
</dbReference>
<dbReference type="NCBIfam" id="TIGR00369">
    <property type="entry name" value="unchar_dom_1"/>
    <property type="match status" value="1"/>
</dbReference>
<dbReference type="PANTHER" id="PTHR42856">
    <property type="entry name" value="ACYL-COENZYME A THIOESTERASE PAAI"/>
    <property type="match status" value="1"/>
</dbReference>
<evidence type="ECO:0000259" key="2">
    <source>
        <dbReference type="Pfam" id="PF03061"/>
    </source>
</evidence>
<dbReference type="EMBL" id="SUMB01000002">
    <property type="protein sequence ID" value="TJZ57196.1"/>
    <property type="molecule type" value="Genomic_DNA"/>
</dbReference>
<dbReference type="InterPro" id="IPR029069">
    <property type="entry name" value="HotDog_dom_sf"/>
</dbReference>
<dbReference type="RefSeq" id="WP_136738815.1">
    <property type="nucleotide sequence ID" value="NZ_SUMB01000002.1"/>
</dbReference>
<evidence type="ECO:0000313" key="3">
    <source>
        <dbReference type="EMBL" id="TJZ57196.1"/>
    </source>
</evidence>
<proteinExistence type="predicted"/>
<feature type="domain" description="Thioesterase" evidence="2">
    <location>
        <begin position="60"/>
        <end position="137"/>
    </location>
</feature>
<keyword evidence="4" id="KW-1185">Reference proteome</keyword>
<evidence type="ECO:0000313" key="4">
    <source>
        <dbReference type="Proteomes" id="UP000308697"/>
    </source>
</evidence>